<comment type="caution">
    <text evidence="1">The sequence shown here is derived from an EMBL/GenBank/DDBJ whole genome shotgun (WGS) entry which is preliminary data.</text>
</comment>
<dbReference type="Gene3D" id="3.10.28.10">
    <property type="entry name" value="Homing endonucleases"/>
    <property type="match status" value="1"/>
</dbReference>
<dbReference type="InterPro" id="IPR027434">
    <property type="entry name" value="Homing_endonucl"/>
</dbReference>
<organism evidence="1">
    <name type="scientific">marine sediment metagenome</name>
    <dbReference type="NCBI Taxonomy" id="412755"/>
    <lineage>
        <taxon>unclassified sequences</taxon>
        <taxon>metagenomes</taxon>
        <taxon>ecological metagenomes</taxon>
    </lineage>
</organism>
<proteinExistence type="predicted"/>
<evidence type="ECO:0008006" key="2">
    <source>
        <dbReference type="Google" id="ProtNLM"/>
    </source>
</evidence>
<protein>
    <recommendedName>
        <fullName evidence="2">Homing endonuclease LAGLIDADG domain-containing protein</fullName>
    </recommendedName>
</protein>
<evidence type="ECO:0000313" key="1">
    <source>
        <dbReference type="EMBL" id="KKL91068.1"/>
    </source>
</evidence>
<name>A0A0F9FXK8_9ZZZZ</name>
<dbReference type="EMBL" id="LAZR01019833">
    <property type="protein sequence ID" value="KKL91068.1"/>
    <property type="molecule type" value="Genomic_DNA"/>
</dbReference>
<accession>A0A0F9FXK8</accession>
<dbReference type="AlphaFoldDB" id="A0A0F9FXK8"/>
<reference evidence="1" key="1">
    <citation type="journal article" date="2015" name="Nature">
        <title>Complex archaea that bridge the gap between prokaryotes and eukaryotes.</title>
        <authorList>
            <person name="Spang A."/>
            <person name="Saw J.H."/>
            <person name="Jorgensen S.L."/>
            <person name="Zaremba-Niedzwiedzka K."/>
            <person name="Martijn J."/>
            <person name="Lind A.E."/>
            <person name="van Eijk R."/>
            <person name="Schleper C."/>
            <person name="Guy L."/>
            <person name="Ettema T.J."/>
        </authorList>
    </citation>
    <scope>NUCLEOTIDE SEQUENCE</scope>
</reference>
<sequence length="153" mass="18020">MELKGEGYNVGFFDAEGTIGIAKRRVPRSPNPQYRVQLSMGNTCFEVIREFKRDYGGHTGEERKEGRKPILRWYLSGIHAANLIHKWQPLLKVHREQAKLALEFDSFRRRSVLRGRRTSSEVVAELERFFQRMKVLNEVGTRRRWSVQETFPL</sequence>
<gene>
    <name evidence="1" type="ORF">LCGC14_1898370</name>
</gene>